<dbReference type="KEGG" id="sus:Acid_5009"/>
<dbReference type="STRING" id="234267.Acid_5009"/>
<dbReference type="PANTHER" id="PTHR43283:SF3">
    <property type="entry name" value="BETA-LACTAMASE FAMILY PROTEIN (AFU_ORTHOLOGUE AFUA_5G07500)"/>
    <property type="match status" value="1"/>
</dbReference>
<dbReference type="AlphaFoldDB" id="Q01WK0"/>
<evidence type="ECO:0000259" key="1">
    <source>
        <dbReference type="Pfam" id="PF00144"/>
    </source>
</evidence>
<dbReference type="eggNOG" id="COG1680">
    <property type="taxonomic scope" value="Bacteria"/>
</dbReference>
<dbReference type="InParanoid" id="Q01WK0"/>
<dbReference type="FunCoup" id="Q01WK0">
    <property type="interactions" value="129"/>
</dbReference>
<dbReference type="InterPro" id="IPR012338">
    <property type="entry name" value="Beta-lactam/transpept-like"/>
</dbReference>
<dbReference type="PANTHER" id="PTHR43283">
    <property type="entry name" value="BETA-LACTAMASE-RELATED"/>
    <property type="match status" value="1"/>
</dbReference>
<dbReference type="InterPro" id="IPR001466">
    <property type="entry name" value="Beta-lactam-related"/>
</dbReference>
<dbReference type="EMBL" id="CP000473">
    <property type="protein sequence ID" value="ABJ85965.1"/>
    <property type="molecule type" value="Genomic_DNA"/>
</dbReference>
<reference evidence="2" key="1">
    <citation type="submission" date="2006-10" db="EMBL/GenBank/DDBJ databases">
        <title>Complete sequence of Solibacter usitatus Ellin6076.</title>
        <authorList>
            <consortium name="US DOE Joint Genome Institute"/>
            <person name="Copeland A."/>
            <person name="Lucas S."/>
            <person name="Lapidus A."/>
            <person name="Barry K."/>
            <person name="Detter J.C."/>
            <person name="Glavina del Rio T."/>
            <person name="Hammon N."/>
            <person name="Israni S."/>
            <person name="Dalin E."/>
            <person name="Tice H."/>
            <person name="Pitluck S."/>
            <person name="Thompson L.S."/>
            <person name="Brettin T."/>
            <person name="Bruce D."/>
            <person name="Han C."/>
            <person name="Tapia R."/>
            <person name="Gilna P."/>
            <person name="Schmutz J."/>
            <person name="Larimer F."/>
            <person name="Land M."/>
            <person name="Hauser L."/>
            <person name="Kyrpides N."/>
            <person name="Mikhailova N."/>
            <person name="Janssen P.H."/>
            <person name="Kuske C.R."/>
            <person name="Richardson P."/>
        </authorList>
    </citation>
    <scope>NUCLEOTIDE SEQUENCE</scope>
    <source>
        <strain evidence="2">Ellin6076</strain>
    </source>
</reference>
<name>Q01WK0_SOLUE</name>
<protein>
    <submittedName>
        <fullName evidence="2">Beta-lactamase</fullName>
    </submittedName>
</protein>
<gene>
    <name evidence="2" type="ordered locus">Acid_5009</name>
</gene>
<dbReference type="HOGENOM" id="CLU_020027_11_1_0"/>
<organism evidence="2">
    <name type="scientific">Solibacter usitatus (strain Ellin6076)</name>
    <dbReference type="NCBI Taxonomy" id="234267"/>
    <lineage>
        <taxon>Bacteria</taxon>
        <taxon>Pseudomonadati</taxon>
        <taxon>Acidobacteriota</taxon>
        <taxon>Terriglobia</taxon>
        <taxon>Bryobacterales</taxon>
        <taxon>Solibacteraceae</taxon>
        <taxon>Candidatus Solibacter</taxon>
    </lineage>
</organism>
<dbReference type="OrthoDB" id="9770183at2"/>
<evidence type="ECO:0000313" key="2">
    <source>
        <dbReference type="EMBL" id="ABJ85965.1"/>
    </source>
</evidence>
<dbReference type="InterPro" id="IPR050789">
    <property type="entry name" value="Diverse_Enzym_Activities"/>
</dbReference>
<feature type="domain" description="Beta-lactamase-related" evidence="1">
    <location>
        <begin position="36"/>
        <end position="386"/>
    </location>
</feature>
<dbReference type="SUPFAM" id="SSF56601">
    <property type="entry name" value="beta-lactamase/transpeptidase-like"/>
    <property type="match status" value="1"/>
</dbReference>
<proteinExistence type="predicted"/>
<sequence precursor="true">MRHVNRRTFLAAGTGVAARSLFAESGDSGVIDGALRWGVARRKIPAVVAMAASESKTLYTGAFGTRDSSGEPVTADCIFAIASMTKAVTTVAALQLVEQGKVDPEGPVSKYLPQLANLEVLVEFDANGKAVLAPAKTPVTLRHLLTHTAGFCYDTWDGDMFRYVSQKPAPDMTKPGPLMFEPGKRWQYGQGVDWAGRLVEAVSGMTLENYFQEKIFRPLGMTDTSYILPASKFGRLVSRYHRDASGELQQDERKMPPTPKAFNGGGGLYSTAADYVRFMQMILNRGKGPNDTQILKAAAVDSMSTNQIGALTAGKMKSYRPESSSDVDIQPGHTEKWGLGFLINTSAYSGGRSAGSLAWAGLYNTYYWIDPKKKRCAVILMQYLPFVDKEAIGMLSDFEKAVYSNL</sequence>
<dbReference type="Gene3D" id="3.40.710.10">
    <property type="entry name" value="DD-peptidase/beta-lactamase superfamily"/>
    <property type="match status" value="1"/>
</dbReference>
<accession>Q01WK0</accession>
<dbReference type="Pfam" id="PF00144">
    <property type="entry name" value="Beta-lactamase"/>
    <property type="match status" value="1"/>
</dbReference>